<gene>
    <name evidence="1" type="ORF">MYF79_26765</name>
</gene>
<protein>
    <submittedName>
        <fullName evidence="1">Uncharacterized protein</fullName>
    </submittedName>
</protein>
<sequence>MNKDATPALINENVKKYGAVVINSSSTADDEASGVAYGAKHRIQLIAAKHGALPAGMSIFSLLSSR</sequence>
<dbReference type="RefSeq" id="WP_247810958.1">
    <property type="nucleotide sequence ID" value="NZ_CP095855.1"/>
</dbReference>
<keyword evidence="2" id="KW-1185">Reference proteome</keyword>
<organism evidence="1 2">
    <name type="scientific">Chitinophaga filiformis</name>
    <name type="common">Myxococcus filiformis</name>
    <name type="synonym">Flexibacter filiformis</name>
    <dbReference type="NCBI Taxonomy" id="104663"/>
    <lineage>
        <taxon>Bacteria</taxon>
        <taxon>Pseudomonadati</taxon>
        <taxon>Bacteroidota</taxon>
        <taxon>Chitinophagia</taxon>
        <taxon>Chitinophagales</taxon>
        <taxon>Chitinophagaceae</taxon>
        <taxon>Chitinophaga</taxon>
    </lineage>
</organism>
<reference evidence="1 2" key="1">
    <citation type="submission" date="2022-04" db="EMBL/GenBank/DDBJ databases">
        <title>The arsenic-methylating capacity of Chitinophaga filiformis YT5 during chitin decomposition.</title>
        <authorList>
            <person name="Chen G."/>
            <person name="Liang Y."/>
        </authorList>
    </citation>
    <scope>NUCLEOTIDE SEQUENCE [LARGE SCALE GENOMIC DNA]</scope>
    <source>
        <strain evidence="1 2">YT5</strain>
    </source>
</reference>
<dbReference type="Proteomes" id="UP000830198">
    <property type="component" value="Chromosome"/>
</dbReference>
<proteinExistence type="predicted"/>
<dbReference type="EMBL" id="CP095855">
    <property type="protein sequence ID" value="UPK68564.1"/>
    <property type="molecule type" value="Genomic_DNA"/>
</dbReference>
<evidence type="ECO:0000313" key="2">
    <source>
        <dbReference type="Proteomes" id="UP000830198"/>
    </source>
</evidence>
<name>A0ABY4HZV9_CHIFI</name>
<accession>A0ABY4HZV9</accession>
<evidence type="ECO:0000313" key="1">
    <source>
        <dbReference type="EMBL" id="UPK68564.1"/>
    </source>
</evidence>